<organism evidence="2">
    <name type="scientific">Brassica cretica</name>
    <name type="common">Mustard</name>
    <dbReference type="NCBI Taxonomy" id="69181"/>
    <lineage>
        <taxon>Eukaryota</taxon>
        <taxon>Viridiplantae</taxon>
        <taxon>Streptophyta</taxon>
        <taxon>Embryophyta</taxon>
        <taxon>Tracheophyta</taxon>
        <taxon>Spermatophyta</taxon>
        <taxon>Magnoliopsida</taxon>
        <taxon>eudicotyledons</taxon>
        <taxon>Gunneridae</taxon>
        <taxon>Pentapetalae</taxon>
        <taxon>rosids</taxon>
        <taxon>malvids</taxon>
        <taxon>Brassicales</taxon>
        <taxon>Brassicaceae</taxon>
        <taxon>Brassiceae</taxon>
        <taxon>Brassica</taxon>
    </lineage>
</organism>
<gene>
    <name evidence="2" type="ORF">F2Q70_00013178</name>
</gene>
<name>A0A8S9LUI6_BRACR</name>
<feature type="compositionally biased region" description="Basic and acidic residues" evidence="1">
    <location>
        <begin position="412"/>
        <end position="421"/>
    </location>
</feature>
<proteinExistence type="predicted"/>
<accession>A0A8S9LUI6</accession>
<reference evidence="2" key="1">
    <citation type="submission" date="2019-12" db="EMBL/GenBank/DDBJ databases">
        <title>Genome sequencing and annotation of Brassica cretica.</title>
        <authorList>
            <person name="Studholme D.J."/>
            <person name="Sarris P.F."/>
        </authorList>
    </citation>
    <scope>NUCLEOTIDE SEQUENCE</scope>
    <source>
        <strain evidence="2">PFS-102/07</strain>
        <tissue evidence="2">Leaf</tissue>
    </source>
</reference>
<evidence type="ECO:0000313" key="2">
    <source>
        <dbReference type="EMBL" id="KAF2611680.1"/>
    </source>
</evidence>
<protein>
    <submittedName>
        <fullName evidence="2">Uncharacterized protein</fullName>
    </submittedName>
</protein>
<feature type="compositionally biased region" description="Basic residues" evidence="1">
    <location>
        <begin position="422"/>
        <end position="431"/>
    </location>
</feature>
<dbReference type="AlphaFoldDB" id="A0A8S9LUI6"/>
<evidence type="ECO:0000256" key="1">
    <source>
        <dbReference type="SAM" id="MobiDB-lite"/>
    </source>
</evidence>
<sequence>MLKAASIDAHTIALIDAHTVASIDAHTIASIHARSVLTYQDPFQGFLREDPRNHIEKLEDLASRTNLEIEMRSLLEYMVENDEQYGSGEPSSVEEADTRYSASQSIDIMTLPSIDTSTSTSIDTISCFRSTPLEIHDKSSCFRDSADLTQKSTNVSSCDLVPDVDREITIEDCLELEDEAQPENLDQNLEKKLDDDQPTSERDLGTSLKAGIDLHPPYIIDRHETYIIDLHLSDCINRHSPNDIDRHPSSDELPEYIVELEPVEEREYKSETSHLFVTRHLRPPICAKEAARFHKRVKRIHDPMKIMVPCDVSQVEWPIQPDRSMQLGTYSGLFDDHQHATASQRGLRLRDEVDKGPAKAASIDIGRIPSNDNNKPASIDTFTPTSIDIHRISEHKEYEVCRNIFGGGTTVRPDKSGERRGGIGRKGKRTKGGSQLSLIPYFSDGVRKSRVHSRCFSQPFAKLRALLIAETIDKGEEYMEEAFIQE</sequence>
<feature type="region of interest" description="Disordered" evidence="1">
    <location>
        <begin position="178"/>
        <end position="204"/>
    </location>
</feature>
<comment type="caution">
    <text evidence="2">The sequence shown here is derived from an EMBL/GenBank/DDBJ whole genome shotgun (WGS) entry which is preliminary data.</text>
</comment>
<dbReference type="EMBL" id="QGKY02000089">
    <property type="protein sequence ID" value="KAF2611680.1"/>
    <property type="molecule type" value="Genomic_DNA"/>
</dbReference>
<feature type="region of interest" description="Disordered" evidence="1">
    <location>
        <begin position="409"/>
        <end position="434"/>
    </location>
</feature>
<feature type="compositionally biased region" description="Basic and acidic residues" evidence="1">
    <location>
        <begin position="188"/>
        <end position="204"/>
    </location>
</feature>